<feature type="region of interest" description="Disordered" evidence="1">
    <location>
        <begin position="534"/>
        <end position="559"/>
    </location>
</feature>
<evidence type="ECO:0008006" key="6">
    <source>
        <dbReference type="Google" id="ProtNLM"/>
    </source>
</evidence>
<dbReference type="EMBL" id="MCGO01000020">
    <property type="protein sequence ID" value="ORY45280.1"/>
    <property type="molecule type" value="Genomic_DNA"/>
</dbReference>
<name>A0A1Y2CDY7_9FUNG</name>
<feature type="transmembrane region" description="Helical" evidence="2">
    <location>
        <begin position="78"/>
        <end position="102"/>
    </location>
</feature>
<feature type="chain" id="PRO_5010994234" description="Extracellular membrane protein CFEM domain-containing protein" evidence="3">
    <location>
        <begin position="21"/>
        <end position="591"/>
    </location>
</feature>
<reference evidence="4 5" key="1">
    <citation type="submission" date="2016-07" db="EMBL/GenBank/DDBJ databases">
        <title>Pervasive Adenine N6-methylation of Active Genes in Fungi.</title>
        <authorList>
            <consortium name="DOE Joint Genome Institute"/>
            <person name="Mondo S.J."/>
            <person name="Dannebaum R.O."/>
            <person name="Kuo R.C."/>
            <person name="Labutti K."/>
            <person name="Haridas S."/>
            <person name="Kuo A."/>
            <person name="Salamov A."/>
            <person name="Ahrendt S.R."/>
            <person name="Lipzen A."/>
            <person name="Sullivan W."/>
            <person name="Andreopoulos W.B."/>
            <person name="Clum A."/>
            <person name="Lindquist E."/>
            <person name="Daum C."/>
            <person name="Ramamoorthy G.K."/>
            <person name="Gryganskyi A."/>
            <person name="Culley D."/>
            <person name="Magnuson J.K."/>
            <person name="James T.Y."/>
            <person name="O'Malley M.A."/>
            <person name="Stajich J.E."/>
            <person name="Spatafora J.W."/>
            <person name="Visel A."/>
            <person name="Grigoriev I.V."/>
        </authorList>
    </citation>
    <scope>NUCLEOTIDE SEQUENCE [LARGE SCALE GENOMIC DNA]</scope>
    <source>
        <strain evidence="4 5">JEL800</strain>
    </source>
</reference>
<feature type="signal peptide" evidence="3">
    <location>
        <begin position="1"/>
        <end position="20"/>
    </location>
</feature>
<organism evidence="4 5">
    <name type="scientific">Rhizoclosmatium globosum</name>
    <dbReference type="NCBI Taxonomy" id="329046"/>
    <lineage>
        <taxon>Eukaryota</taxon>
        <taxon>Fungi</taxon>
        <taxon>Fungi incertae sedis</taxon>
        <taxon>Chytridiomycota</taxon>
        <taxon>Chytridiomycota incertae sedis</taxon>
        <taxon>Chytridiomycetes</taxon>
        <taxon>Chytridiales</taxon>
        <taxon>Chytriomycetaceae</taxon>
        <taxon>Rhizoclosmatium</taxon>
    </lineage>
</organism>
<protein>
    <recommendedName>
        <fullName evidence="6">Extracellular membrane protein CFEM domain-containing protein</fullName>
    </recommendedName>
</protein>
<evidence type="ECO:0000313" key="5">
    <source>
        <dbReference type="Proteomes" id="UP000193642"/>
    </source>
</evidence>
<feature type="region of interest" description="Disordered" evidence="1">
    <location>
        <begin position="182"/>
        <end position="228"/>
    </location>
</feature>
<feature type="region of interest" description="Disordered" evidence="1">
    <location>
        <begin position="123"/>
        <end position="146"/>
    </location>
</feature>
<sequence length="591" mass="63924">MNAALAVTATLAALIATVAAQTAPQLCKTDSDCNSPLACSSAGFCAASTITVPKKINCTISTLDQCGDDWATRLQQPLILGLVIGGALLVLVLLPGLIFCFIRKTLCFAVRGAGKVASSAVKALGPSKTDRSKPPTNSMIQDNRNRIYGNLDDSEFEVRGRNGPAPVAATFKGAQKLQLNDDIEEEERRPAASNPYPQRGNPNRTRHSSYGAPAQNPQQMYPPTPAAAANAYGYPTQAAPVAAFNNINNRPQPNAINQPPQQQFNQYGAPMVIGYNNNPQISTQPQRAQIYPPAAPQPSPAQFNPQYRQPFNPQQQQQQYPQPQQLQLPPPTASNLQGLLNQTRLPAPTNHDQDSPLNSEDLTYTDPSTSSPPKSLNPLTAALGSMNPPNSARTLASSNASRAILPPPPQHSPSPMLIAQSQQQQEQQFQERRPRAAHPFASTEPSKRPPRGASAAKPIEPEISSQFAPTVATEEEDDDHDFLESYLDRPADDDNDDAQYAPEEEEEYASSLASSSDDSLLRAPQPVNLLVGRDHTVRRGVDPRTVGLGAPVRRLSGDERKKQYEELHLMNQKRLSREVGSGGVGGVWMSL</sequence>
<gene>
    <name evidence="4" type="ORF">BCR33DRAFT_197904</name>
</gene>
<keyword evidence="2" id="KW-0812">Transmembrane</keyword>
<accession>A0A1Y2CDY7</accession>
<keyword evidence="2" id="KW-1133">Transmembrane helix</keyword>
<feature type="compositionally biased region" description="Polar residues" evidence="1">
    <location>
        <begin position="387"/>
        <end position="401"/>
    </location>
</feature>
<dbReference type="AlphaFoldDB" id="A0A1Y2CDY7"/>
<keyword evidence="2" id="KW-0472">Membrane</keyword>
<dbReference type="Proteomes" id="UP000193642">
    <property type="component" value="Unassembled WGS sequence"/>
</dbReference>
<feature type="compositionally biased region" description="Low complexity" evidence="1">
    <location>
        <begin position="300"/>
        <end position="327"/>
    </location>
</feature>
<evidence type="ECO:0000256" key="2">
    <source>
        <dbReference type="SAM" id="Phobius"/>
    </source>
</evidence>
<feature type="compositionally biased region" description="Low complexity" evidence="1">
    <location>
        <begin position="509"/>
        <end position="518"/>
    </location>
</feature>
<evidence type="ECO:0000256" key="1">
    <source>
        <dbReference type="SAM" id="MobiDB-lite"/>
    </source>
</evidence>
<feature type="compositionally biased region" description="Acidic residues" evidence="1">
    <location>
        <begin position="493"/>
        <end position="508"/>
    </location>
</feature>
<proteinExistence type="predicted"/>
<keyword evidence="3" id="KW-0732">Signal</keyword>
<feature type="region of interest" description="Disordered" evidence="1">
    <location>
        <begin position="271"/>
        <end position="520"/>
    </location>
</feature>
<feature type="compositionally biased region" description="Polar residues" evidence="1">
    <location>
        <begin position="333"/>
        <end position="344"/>
    </location>
</feature>
<comment type="caution">
    <text evidence="4">The sequence shown here is derived from an EMBL/GenBank/DDBJ whole genome shotgun (WGS) entry which is preliminary data.</text>
</comment>
<keyword evidence="5" id="KW-1185">Reference proteome</keyword>
<feature type="compositionally biased region" description="Polar residues" evidence="1">
    <location>
        <begin position="355"/>
        <end position="378"/>
    </location>
</feature>
<dbReference type="OrthoDB" id="2163286at2759"/>
<evidence type="ECO:0000256" key="3">
    <source>
        <dbReference type="SAM" id="SignalP"/>
    </source>
</evidence>
<dbReference type="STRING" id="329046.A0A1Y2CDY7"/>
<feature type="compositionally biased region" description="Basic and acidic residues" evidence="1">
    <location>
        <begin position="482"/>
        <end position="492"/>
    </location>
</feature>
<evidence type="ECO:0000313" key="4">
    <source>
        <dbReference type="EMBL" id="ORY45280.1"/>
    </source>
</evidence>